<protein>
    <submittedName>
        <fullName evidence="1">Uncharacterized protein AlNc14C246G9562</fullName>
    </submittedName>
</protein>
<dbReference type="GO" id="GO:0016791">
    <property type="term" value="F:phosphatase activity"/>
    <property type="evidence" value="ECO:0007669"/>
    <property type="project" value="TreeGrafter"/>
</dbReference>
<reference evidence="1" key="1">
    <citation type="journal article" date="2011" name="PLoS Biol.">
        <title>Gene gain and loss during evolution of obligate parasitism in the white rust pathogen of Arabidopsis thaliana.</title>
        <authorList>
            <person name="Kemen E."/>
            <person name="Gardiner A."/>
            <person name="Schultz-Larsen T."/>
            <person name="Kemen A.C."/>
            <person name="Balmuth A.L."/>
            <person name="Robert-Seilaniantz A."/>
            <person name="Bailey K."/>
            <person name="Holub E."/>
            <person name="Studholme D.J."/>
            <person name="Maclean D."/>
            <person name="Jones J.D."/>
        </authorList>
    </citation>
    <scope>NUCLEOTIDE SEQUENCE</scope>
</reference>
<evidence type="ECO:0000313" key="1">
    <source>
        <dbReference type="EMBL" id="CCA24565.1"/>
    </source>
</evidence>
<dbReference type="AlphaFoldDB" id="F0WT77"/>
<dbReference type="PANTHER" id="PTHR48100:SF33">
    <property type="entry name" value="PEPTIDASE S54 RHOMBOID DOMAIN-CONTAINING PROTEIN"/>
    <property type="match status" value="1"/>
</dbReference>
<dbReference type="InterPro" id="IPR050275">
    <property type="entry name" value="PGM_Phosphatase"/>
</dbReference>
<dbReference type="Gene3D" id="3.40.50.1240">
    <property type="entry name" value="Phosphoglycerate mutase-like"/>
    <property type="match status" value="1"/>
</dbReference>
<accession>F0WT77</accession>
<dbReference type="SUPFAM" id="SSF53254">
    <property type="entry name" value="Phosphoglycerate mutase-like"/>
    <property type="match status" value="1"/>
</dbReference>
<dbReference type="HOGENOM" id="CLU_058118_0_0_1"/>
<name>F0WT77_9STRA</name>
<proteinExistence type="predicted"/>
<dbReference type="PANTHER" id="PTHR48100">
    <property type="entry name" value="BROAD-SPECIFICITY PHOSPHATASE YOR283W-RELATED"/>
    <property type="match status" value="1"/>
</dbReference>
<dbReference type="InterPro" id="IPR029033">
    <property type="entry name" value="His_PPase_superfam"/>
</dbReference>
<dbReference type="InterPro" id="IPR013078">
    <property type="entry name" value="His_Pase_superF_clade-1"/>
</dbReference>
<dbReference type="GO" id="GO:0005829">
    <property type="term" value="C:cytosol"/>
    <property type="evidence" value="ECO:0007669"/>
    <property type="project" value="TreeGrafter"/>
</dbReference>
<sequence length="402" mass="46321">MKEASENSIHSDNYNDNYKTSRSEFKAPHRSIEVAFHPSHSDKRDGPDFRLDSSWRYELDTIISEFRQILVHFLHPIFIVVQCICYKLYFYLLAMAHLCFSSDYKRSQVTYKQLNQTLSTLNISQHVSKRIIYIRHGESEWNVLFNRPWSSSTVWYAIQALLKEFIALPTSGSIFLDSPLSTTGVRKSLLLQKRIRSLSDALNEYSSASKISLLHCLQTSSADSIIVTSNLRRSIQTALIASKGRLQLDKEQLYVLSSLQEIGRNMDTLSLGTTANNNPSDGVDAISTCDRNAVRNYSNNSTSAEQKKAKLNWSWNHGNKAVFGCAQARMKQFLEWVFARQERVVIVYGHSLWLREFCRLYLTPGLDHPMKRIKLHNCEVVSFVVEHHQGRFHIEPKSFLFI</sequence>
<gene>
    <name evidence="1" type="primary">AlNc14C246G9562</name>
    <name evidence="1" type="ORF">ALNC14_107090</name>
</gene>
<reference evidence="1" key="2">
    <citation type="submission" date="2011-02" db="EMBL/GenBank/DDBJ databases">
        <authorList>
            <person name="MacLean D."/>
        </authorList>
    </citation>
    <scope>NUCLEOTIDE SEQUENCE</scope>
</reference>
<organism evidence="1">
    <name type="scientific">Albugo laibachii Nc14</name>
    <dbReference type="NCBI Taxonomy" id="890382"/>
    <lineage>
        <taxon>Eukaryota</taxon>
        <taxon>Sar</taxon>
        <taxon>Stramenopiles</taxon>
        <taxon>Oomycota</taxon>
        <taxon>Peronosporomycetes</taxon>
        <taxon>Albuginales</taxon>
        <taxon>Albuginaceae</taxon>
        <taxon>Albugo</taxon>
    </lineage>
</organism>
<dbReference type="CDD" id="cd07067">
    <property type="entry name" value="HP_PGM_like"/>
    <property type="match status" value="1"/>
</dbReference>
<dbReference type="EMBL" id="FR824291">
    <property type="protein sequence ID" value="CCA24565.1"/>
    <property type="molecule type" value="Genomic_DNA"/>
</dbReference>